<protein>
    <submittedName>
        <fullName evidence="1">Uncharacterized protein</fullName>
    </submittedName>
</protein>
<dbReference type="EMBL" id="MN739296">
    <property type="protein sequence ID" value="QHS97447.1"/>
    <property type="molecule type" value="Genomic_DNA"/>
</dbReference>
<accession>A0A6C0BYM2</accession>
<reference evidence="1" key="1">
    <citation type="journal article" date="2020" name="Nature">
        <title>Giant virus diversity and host interactions through global metagenomics.</title>
        <authorList>
            <person name="Schulz F."/>
            <person name="Roux S."/>
            <person name="Paez-Espino D."/>
            <person name="Jungbluth S."/>
            <person name="Walsh D.A."/>
            <person name="Denef V.J."/>
            <person name="McMahon K.D."/>
            <person name="Konstantinidis K.T."/>
            <person name="Eloe-Fadrosh E.A."/>
            <person name="Kyrpides N.C."/>
            <person name="Woyke T."/>
        </authorList>
    </citation>
    <scope>NUCLEOTIDE SEQUENCE</scope>
    <source>
        <strain evidence="1">GVMAG-M-3300020169-51</strain>
    </source>
</reference>
<proteinExistence type="predicted"/>
<sequence>MNKQFGNIYEVEYSIQELIKNDSNCSAHFEYEELSFKRLKLNLVTYNPKHKTHFLLFSLMGEPDKKLELIKEMYIHVYTLKVALAKGDSPYVCYTIEWYCDKTNKRVKSSFYGENIEQVLLKFNYNHDKPLTIYSMQLNPQPNI</sequence>
<evidence type="ECO:0000313" key="1">
    <source>
        <dbReference type="EMBL" id="QHS97447.1"/>
    </source>
</evidence>
<dbReference type="AlphaFoldDB" id="A0A6C0BYM2"/>
<organism evidence="1">
    <name type="scientific">viral metagenome</name>
    <dbReference type="NCBI Taxonomy" id="1070528"/>
    <lineage>
        <taxon>unclassified sequences</taxon>
        <taxon>metagenomes</taxon>
        <taxon>organismal metagenomes</taxon>
    </lineage>
</organism>
<name>A0A6C0BYM2_9ZZZZ</name>